<dbReference type="InterPro" id="IPR007110">
    <property type="entry name" value="Ig-like_dom"/>
</dbReference>
<dbReference type="InterPro" id="IPR013783">
    <property type="entry name" value="Ig-like_fold"/>
</dbReference>
<keyword evidence="1" id="KW-0812">Transmembrane</keyword>
<dbReference type="InterPro" id="IPR036179">
    <property type="entry name" value="Ig-like_dom_sf"/>
</dbReference>
<dbReference type="InterPro" id="IPR021963">
    <property type="entry name" value="Tcell_CD4_Cterm"/>
</dbReference>
<evidence type="ECO:0000313" key="3">
    <source>
        <dbReference type="EMBL" id="KAJ7317155.1"/>
    </source>
</evidence>
<comment type="caution">
    <text evidence="3">The sequence shown here is derived from an EMBL/GenBank/DDBJ whole genome shotgun (WGS) entry which is preliminary data.</text>
</comment>
<dbReference type="Gene3D" id="2.60.40.10">
    <property type="entry name" value="Immunoglobulins"/>
    <property type="match status" value="2"/>
</dbReference>
<dbReference type="Proteomes" id="UP001142489">
    <property type="component" value="Unassembled WGS sequence"/>
</dbReference>
<keyword evidence="4" id="KW-1185">Reference proteome</keyword>
<dbReference type="InterPro" id="IPR003599">
    <property type="entry name" value="Ig_sub"/>
</dbReference>
<sequence length="428" mass="48748">DKKPNKVYWKYRDRVIIKYTDGRIFKDDKTAAYTFVDAYNGDYSLRLLDAKEGQYTCKVEENELKTYDLTVWKIKGPQEEYCLQGETLTLSLEQHAPLKKRTKLEVKWISPHKVHVKGQEPRWQLQNNNWDLHIENLVAEEDNGTWECHIPLEDGLKVPYNVKVIGFSNVLDNKMFAVINSSVTLSCPLNVNLKNLKTLGNILPYGEWMKDNMTLVKGDISNSTLTSSLVKEIPNVQFEDAGRYQCNFKFGSRQLNKFIQLVVMKVAPRVASEEGNETLCCHISAPAPPAAKLCWVHAKETSCSHGSLKSPFCHPVTTTGLWRCDLKVKNEVKISINHSEVKEEATGRRLHAFPLAEAVSGAGVTLLLLVTAGIIGPACRTIRRKRQQLKRMAQAKQHLLAKRTCQCWRQERKCSAIARELTNDYHHT</sequence>
<dbReference type="SUPFAM" id="SSF48726">
    <property type="entry name" value="Immunoglobulin"/>
    <property type="match status" value="2"/>
</dbReference>
<dbReference type="PROSITE" id="PS50835">
    <property type="entry name" value="IG_LIKE"/>
    <property type="match status" value="1"/>
</dbReference>
<feature type="non-terminal residue" evidence="3">
    <location>
        <position position="428"/>
    </location>
</feature>
<dbReference type="SMART" id="SM00409">
    <property type="entry name" value="IG"/>
    <property type="match status" value="2"/>
</dbReference>
<dbReference type="EMBL" id="JAPFRF010000011">
    <property type="protein sequence ID" value="KAJ7317155.1"/>
    <property type="molecule type" value="Genomic_DNA"/>
</dbReference>
<accession>A0A9Q0XLH3</accession>
<keyword evidence="1" id="KW-1133">Transmembrane helix</keyword>
<dbReference type="AlphaFoldDB" id="A0A9Q0XLH3"/>
<name>A0A9Q0XLH3_9SAUR</name>
<organism evidence="3 4">
    <name type="scientific">Phrynocephalus forsythii</name>
    <dbReference type="NCBI Taxonomy" id="171643"/>
    <lineage>
        <taxon>Eukaryota</taxon>
        <taxon>Metazoa</taxon>
        <taxon>Chordata</taxon>
        <taxon>Craniata</taxon>
        <taxon>Vertebrata</taxon>
        <taxon>Euteleostomi</taxon>
        <taxon>Lepidosauria</taxon>
        <taxon>Squamata</taxon>
        <taxon>Bifurcata</taxon>
        <taxon>Unidentata</taxon>
        <taxon>Episquamata</taxon>
        <taxon>Toxicofera</taxon>
        <taxon>Iguania</taxon>
        <taxon>Acrodonta</taxon>
        <taxon>Agamidae</taxon>
        <taxon>Agaminae</taxon>
        <taxon>Phrynocephalus</taxon>
    </lineage>
</organism>
<protein>
    <recommendedName>
        <fullName evidence="2">Ig-like domain-containing protein</fullName>
    </recommendedName>
</protein>
<proteinExistence type="predicted"/>
<evidence type="ECO:0000259" key="2">
    <source>
        <dbReference type="PROSITE" id="PS50835"/>
    </source>
</evidence>
<gene>
    <name evidence="3" type="ORF">JRQ81_003317</name>
</gene>
<dbReference type="Pfam" id="PF12104">
    <property type="entry name" value="Tcell_CD4_C"/>
    <property type="match status" value="1"/>
</dbReference>
<feature type="transmembrane region" description="Helical" evidence="1">
    <location>
        <begin position="358"/>
        <end position="382"/>
    </location>
</feature>
<evidence type="ECO:0000313" key="4">
    <source>
        <dbReference type="Proteomes" id="UP001142489"/>
    </source>
</evidence>
<dbReference type="PANTHER" id="PTHR11422:SF0">
    <property type="entry name" value="T-CELL SURFACE GLYCOPROTEIN CD4"/>
    <property type="match status" value="1"/>
</dbReference>
<dbReference type="Gene3D" id="1.20.5.900">
    <property type="entry name" value="transmembrane domain of human cd4"/>
    <property type="match status" value="1"/>
</dbReference>
<evidence type="ECO:0000256" key="1">
    <source>
        <dbReference type="SAM" id="Phobius"/>
    </source>
</evidence>
<feature type="domain" description="Ig-like" evidence="2">
    <location>
        <begin position="159"/>
        <end position="256"/>
    </location>
</feature>
<keyword evidence="1" id="KW-0472">Membrane</keyword>
<reference evidence="3" key="1">
    <citation type="journal article" date="2023" name="DNA Res.">
        <title>Chromosome-level genome assembly of Phrynocephalus forsythii using third-generation DNA sequencing and Hi-C analysis.</title>
        <authorList>
            <person name="Qi Y."/>
            <person name="Zhao W."/>
            <person name="Zhao Y."/>
            <person name="Niu C."/>
            <person name="Cao S."/>
            <person name="Zhang Y."/>
        </authorList>
    </citation>
    <scope>NUCLEOTIDE SEQUENCE</scope>
    <source>
        <tissue evidence="3">Muscle</tissue>
    </source>
</reference>
<dbReference type="OrthoDB" id="8657369at2759"/>
<dbReference type="PANTHER" id="PTHR11422">
    <property type="entry name" value="T-CELL SURFACE GLYCOPROTEIN CD4"/>
    <property type="match status" value="1"/>
</dbReference>